<reference evidence="1 2" key="1">
    <citation type="submission" date="2016-07" db="EMBL/GenBank/DDBJ databases">
        <title>Draft genome of the white-rot fungus Obba rivulosa 3A-2.</title>
        <authorList>
            <consortium name="DOE Joint Genome Institute"/>
            <person name="Miettinen O."/>
            <person name="Riley R."/>
            <person name="Acob R."/>
            <person name="Barry K."/>
            <person name="Cullen D."/>
            <person name="De Vries R."/>
            <person name="Hainaut M."/>
            <person name="Hatakka A."/>
            <person name="Henrissat B."/>
            <person name="Hilden K."/>
            <person name="Kuo R."/>
            <person name="Labutti K."/>
            <person name="Lipzen A."/>
            <person name="Makela M.R."/>
            <person name="Sandor L."/>
            <person name="Spatafora J.W."/>
            <person name="Grigoriev I.V."/>
            <person name="Hibbett D.S."/>
        </authorList>
    </citation>
    <scope>NUCLEOTIDE SEQUENCE [LARGE SCALE GENOMIC DNA]</scope>
    <source>
        <strain evidence="1 2">3A-2</strain>
    </source>
</reference>
<evidence type="ECO:0000313" key="2">
    <source>
        <dbReference type="Proteomes" id="UP000250043"/>
    </source>
</evidence>
<organism evidence="1 2">
    <name type="scientific">Obba rivulosa</name>
    <dbReference type="NCBI Taxonomy" id="1052685"/>
    <lineage>
        <taxon>Eukaryota</taxon>
        <taxon>Fungi</taxon>
        <taxon>Dikarya</taxon>
        <taxon>Basidiomycota</taxon>
        <taxon>Agaricomycotina</taxon>
        <taxon>Agaricomycetes</taxon>
        <taxon>Polyporales</taxon>
        <taxon>Gelatoporiaceae</taxon>
        <taxon>Obba</taxon>
    </lineage>
</organism>
<evidence type="ECO:0000313" key="1">
    <source>
        <dbReference type="EMBL" id="OCH89044.1"/>
    </source>
</evidence>
<keyword evidence="2" id="KW-1185">Reference proteome</keyword>
<dbReference type="AlphaFoldDB" id="A0A8E2ATL9"/>
<sequence length="192" mass="21020">MLRASLGCSKASHTLASKEDRYTQSSACPAIALGDPVAVWPHTHPQQLRCQIWLQTSNMGGTCLFSRLLVALIPLSSLDASASGIILNTRCAQYAEFSRHTGPPMSAMCLAVLRLLRHSAVNALLKLSVLSALLMPLTVLTRKHESFSHPPPVPHELFMPLALTTERFPGDKVSLLEEIMHRSIIYSTGFSF</sequence>
<protein>
    <submittedName>
        <fullName evidence="1">Uncharacterized protein</fullName>
    </submittedName>
</protein>
<dbReference type="EMBL" id="KV722436">
    <property type="protein sequence ID" value="OCH89044.1"/>
    <property type="molecule type" value="Genomic_DNA"/>
</dbReference>
<proteinExistence type="predicted"/>
<dbReference type="Proteomes" id="UP000250043">
    <property type="component" value="Unassembled WGS sequence"/>
</dbReference>
<accession>A0A8E2ATL9</accession>
<name>A0A8E2ATL9_9APHY</name>
<gene>
    <name evidence="1" type="ORF">OBBRIDRAFT_794626</name>
</gene>